<reference evidence="1 2" key="1">
    <citation type="submission" date="2024-04" db="EMBL/GenBank/DDBJ databases">
        <title>Symmetric and asymmetric DNA N6-adenine methylation regulates different biological responses in Mucorales.</title>
        <authorList>
            <consortium name="Lawrence Berkeley National Laboratory"/>
            <person name="Lax C."/>
            <person name="Mondo S.J."/>
            <person name="Osorio-Concepcion M."/>
            <person name="Muszewska A."/>
            <person name="Corrochano-Luque M."/>
            <person name="Gutierrez G."/>
            <person name="Riley R."/>
            <person name="Lipzen A."/>
            <person name="Guo J."/>
            <person name="Hundley H."/>
            <person name="Amirebrahimi M."/>
            <person name="Ng V."/>
            <person name="Lorenzo-Gutierrez D."/>
            <person name="Binder U."/>
            <person name="Yang J."/>
            <person name="Song Y."/>
            <person name="Canovas D."/>
            <person name="Navarro E."/>
            <person name="Freitag M."/>
            <person name="Gabaldon T."/>
            <person name="Grigoriev I.V."/>
            <person name="Corrochano L.M."/>
            <person name="Nicolas F.E."/>
            <person name="Garre V."/>
        </authorList>
    </citation>
    <scope>NUCLEOTIDE SEQUENCE [LARGE SCALE GENOMIC DNA]</scope>
    <source>
        <strain evidence="1 2">L51</strain>
    </source>
</reference>
<protein>
    <submittedName>
        <fullName evidence="1">Uncharacterized protein</fullName>
    </submittedName>
</protein>
<keyword evidence="2" id="KW-1185">Reference proteome</keyword>
<organism evidence="1 2">
    <name type="scientific">Phycomyces blakesleeanus</name>
    <dbReference type="NCBI Taxonomy" id="4837"/>
    <lineage>
        <taxon>Eukaryota</taxon>
        <taxon>Fungi</taxon>
        <taxon>Fungi incertae sedis</taxon>
        <taxon>Mucoromycota</taxon>
        <taxon>Mucoromycotina</taxon>
        <taxon>Mucoromycetes</taxon>
        <taxon>Mucorales</taxon>
        <taxon>Phycomycetaceae</taxon>
        <taxon>Phycomyces</taxon>
    </lineage>
</organism>
<feature type="non-terminal residue" evidence="1">
    <location>
        <position position="1"/>
    </location>
</feature>
<accession>A0ABR3AJS9</accession>
<name>A0ABR3AJS9_PHYBL</name>
<gene>
    <name evidence="1" type="ORF">J3Q64DRAFT_1606174</name>
</gene>
<proteinExistence type="predicted"/>
<dbReference type="EMBL" id="JBCLYO010000032">
    <property type="protein sequence ID" value="KAL0076281.1"/>
    <property type="molecule type" value="Genomic_DNA"/>
</dbReference>
<sequence length="329" mass="37521">ISIISGPKKPKNLFSYLYPVLQDFLVFESQGLQMNFEDDLTSLYRASIAFVIGDIVGIAELCMHSGHSSYYNCRVCKIRGDQQQKNQRGIYFSNMATSNNRSRQSFIEVDTEYEIKKPTPFGILSSFTGTCFFGLDKLYLWGQNIGKHLWAIVTDNGQKKSDISNPLFLRKPYRVTLGKKLLNHHSKNRSFLNMATSAGYGRAIDYIDFLMFVVFTLLTAISCMDRTAEALASLSLVCQLSEKLYISTEDVSAIEHHVNIWHAFLRDLVEEKCFTINQHYLLHLSKYRTEMGPLKEYSACALERTIGLCKENIKSRSKPGENAINFMCN</sequence>
<feature type="non-terminal residue" evidence="1">
    <location>
        <position position="329"/>
    </location>
</feature>
<comment type="caution">
    <text evidence="1">The sequence shown here is derived from an EMBL/GenBank/DDBJ whole genome shotgun (WGS) entry which is preliminary data.</text>
</comment>
<dbReference type="Proteomes" id="UP001448207">
    <property type="component" value="Unassembled WGS sequence"/>
</dbReference>
<evidence type="ECO:0000313" key="1">
    <source>
        <dbReference type="EMBL" id="KAL0076281.1"/>
    </source>
</evidence>
<evidence type="ECO:0000313" key="2">
    <source>
        <dbReference type="Proteomes" id="UP001448207"/>
    </source>
</evidence>